<dbReference type="AlphaFoldDB" id="W0RNQ0"/>
<protein>
    <submittedName>
        <fullName evidence="3">Metallophosphoesterase</fullName>
    </submittedName>
</protein>
<dbReference type="GO" id="GO:0016787">
    <property type="term" value="F:hydrolase activity"/>
    <property type="evidence" value="ECO:0007669"/>
    <property type="project" value="InterPro"/>
</dbReference>
<dbReference type="PANTHER" id="PTHR31302:SF0">
    <property type="entry name" value="TRANSMEMBRANE PROTEIN WITH METALLOPHOSPHOESTERASE DOMAIN"/>
    <property type="match status" value="1"/>
</dbReference>
<name>W0RNQ0_9BACT</name>
<feature type="domain" description="Calcineurin-like phosphoesterase" evidence="2">
    <location>
        <begin position="145"/>
        <end position="314"/>
    </location>
</feature>
<feature type="transmembrane region" description="Helical" evidence="1">
    <location>
        <begin position="70"/>
        <end position="94"/>
    </location>
</feature>
<dbReference type="KEGG" id="gba:J421_4831"/>
<dbReference type="EMBL" id="CP007129">
    <property type="protein sequence ID" value="AHG92366.1"/>
    <property type="molecule type" value="Genomic_DNA"/>
</dbReference>
<dbReference type="Pfam" id="PF00149">
    <property type="entry name" value="Metallophos"/>
    <property type="match status" value="1"/>
</dbReference>
<dbReference type="CDD" id="cd07385">
    <property type="entry name" value="MPP_YkuE_C"/>
    <property type="match status" value="1"/>
</dbReference>
<sequence>MSRFLAVVALWLLACWSVVGALLASALPGGWAAIAALAVLTTVPLPIMLRGRRAGRVPGAAARVWLLRPFVYAQLLLPLLAAGGMLGALGGVPFGRAGDAGRATMAVVTALFALLALLGYLGSRRLVRTDVVVSWPDLTPALDGLRIVQISDTHVGPQTPRRYLARIARLAAEARADLAVVTGDLVDDHAPDVTHYDAGLGRIAAPLGVYAVAGNHDVYAGWPAVRERLRALPLTVLVNEWRWIEHRGTRFVLLGTGDPAGGRGGTDAGGPDLDAAFAGLPADAFVIALAHNPALWPALAKRGVGLTLSGHTHWGQLAIPGLGWSLASPFNAHAMGGYVEGESVLYVHPGSNYWGIPFRLGTPPEVAVIELRRAPAA</sequence>
<keyword evidence="4" id="KW-1185">Reference proteome</keyword>
<accession>W0RNQ0</accession>
<keyword evidence="3" id="KW-0614">Plasmid</keyword>
<dbReference type="InterPro" id="IPR004843">
    <property type="entry name" value="Calcineurin-like_PHP"/>
</dbReference>
<dbReference type="FunCoup" id="W0RNQ0">
    <property type="interactions" value="167"/>
</dbReference>
<dbReference type="SUPFAM" id="SSF56300">
    <property type="entry name" value="Metallo-dependent phosphatases"/>
    <property type="match status" value="1"/>
</dbReference>
<gene>
    <name evidence="3" type="ORF">J421_4831</name>
</gene>
<keyword evidence="1" id="KW-1133">Transmembrane helix</keyword>
<dbReference type="Proteomes" id="UP000019151">
    <property type="component" value="Plasmid 1"/>
</dbReference>
<proteinExistence type="predicted"/>
<evidence type="ECO:0000259" key="2">
    <source>
        <dbReference type="Pfam" id="PF00149"/>
    </source>
</evidence>
<evidence type="ECO:0000256" key="1">
    <source>
        <dbReference type="SAM" id="Phobius"/>
    </source>
</evidence>
<evidence type="ECO:0000313" key="3">
    <source>
        <dbReference type="EMBL" id="AHG92366.1"/>
    </source>
</evidence>
<geneLocation type="plasmid" evidence="3 4">
    <name>1</name>
</geneLocation>
<dbReference type="PANTHER" id="PTHR31302">
    <property type="entry name" value="TRANSMEMBRANE PROTEIN WITH METALLOPHOSPHOESTERASE DOMAIN-RELATED"/>
    <property type="match status" value="1"/>
</dbReference>
<organism evidence="3 4">
    <name type="scientific">Gemmatirosa kalamazoonensis</name>
    <dbReference type="NCBI Taxonomy" id="861299"/>
    <lineage>
        <taxon>Bacteria</taxon>
        <taxon>Pseudomonadati</taxon>
        <taxon>Gemmatimonadota</taxon>
        <taxon>Gemmatimonadia</taxon>
        <taxon>Gemmatimonadales</taxon>
        <taxon>Gemmatimonadaceae</taxon>
        <taxon>Gemmatirosa</taxon>
    </lineage>
</organism>
<dbReference type="HOGENOM" id="CLU_025443_5_1_0"/>
<keyword evidence="1" id="KW-0812">Transmembrane</keyword>
<feature type="transmembrane region" description="Helical" evidence="1">
    <location>
        <begin position="100"/>
        <end position="121"/>
    </location>
</feature>
<dbReference type="Gene3D" id="3.60.21.10">
    <property type="match status" value="1"/>
</dbReference>
<dbReference type="RefSeq" id="WP_025413710.1">
    <property type="nucleotide sequence ID" value="NZ_CP007129.1"/>
</dbReference>
<dbReference type="PROSITE" id="PS51257">
    <property type="entry name" value="PROKAR_LIPOPROTEIN"/>
    <property type="match status" value="1"/>
</dbReference>
<dbReference type="OrthoDB" id="9780884at2"/>
<dbReference type="InParanoid" id="W0RNQ0"/>
<reference evidence="3 4" key="1">
    <citation type="journal article" date="2014" name="Genome Announc.">
        <title>Genome Sequence and Methylome of Soil Bacterium Gemmatirosa kalamazoonensis KBS708T, a Member of the Rarely Cultivated Gemmatimonadetes Phylum.</title>
        <authorList>
            <person name="Debruyn J.M."/>
            <person name="Radosevich M."/>
            <person name="Wommack K.E."/>
            <person name="Polson S.W."/>
            <person name="Hauser L.J."/>
            <person name="Fawaz M.N."/>
            <person name="Korlach J."/>
            <person name="Tsai Y.C."/>
        </authorList>
    </citation>
    <scope>NUCLEOTIDE SEQUENCE [LARGE SCALE GENOMIC DNA]</scope>
    <source>
        <strain evidence="3 4">KBS708</strain>
        <plasmid evidence="4">Plasmid 1</plasmid>
    </source>
</reference>
<feature type="transmembrane region" description="Helical" evidence="1">
    <location>
        <begin position="30"/>
        <end position="49"/>
    </location>
</feature>
<evidence type="ECO:0000313" key="4">
    <source>
        <dbReference type="Proteomes" id="UP000019151"/>
    </source>
</evidence>
<dbReference type="InterPro" id="IPR051158">
    <property type="entry name" value="Metallophosphoesterase_sf"/>
</dbReference>
<dbReference type="InterPro" id="IPR029052">
    <property type="entry name" value="Metallo-depent_PP-like"/>
</dbReference>
<keyword evidence="1" id="KW-0472">Membrane</keyword>